<keyword evidence="1" id="KW-1185">Reference proteome</keyword>
<dbReference type="RefSeq" id="XP_033455959.1">
    <property type="nucleotide sequence ID" value="XM_033608030.1"/>
</dbReference>
<sequence>MATLSGFLDTSSMPMLHARDIAAVICTASLVRRIANPSDLGVGGQTHPAEFMLASTTRHMIATMSLLNPPAAGSARALLADGIEHSLGGAHFFVSAILIADFRLAFRFRQCLRCPLLLESMCVMLSLLGDLALARFLLPLSRFIDSLLTTDAMVELRTGLPVVPCTLMSDALLVIAGMANHEFILIPRQLTGIATGGEAPIELGLLRQRIAGQDAVVGGKGLRRCAASDIVE</sequence>
<dbReference type="AlphaFoldDB" id="A0A6J3LTE7"/>
<protein>
    <submittedName>
        <fullName evidence="2">Uncharacterized protein</fullName>
    </submittedName>
</protein>
<reference evidence="2" key="1">
    <citation type="submission" date="2020-01" db="EMBL/GenBank/DDBJ databases">
        <authorList>
            <consortium name="DOE Joint Genome Institute"/>
            <person name="Haridas S."/>
            <person name="Albert R."/>
            <person name="Binder M."/>
            <person name="Bloem J."/>
            <person name="Labutti K."/>
            <person name="Salamov A."/>
            <person name="Andreopoulos B."/>
            <person name="Baker S.E."/>
            <person name="Barry K."/>
            <person name="Bills G."/>
            <person name="Bluhm B.H."/>
            <person name="Cannon C."/>
            <person name="Castanera R."/>
            <person name="Culley D.E."/>
            <person name="Daum C."/>
            <person name="Ezra D."/>
            <person name="Gonzalez J.B."/>
            <person name="Henrissat B."/>
            <person name="Kuo A."/>
            <person name="Liang C."/>
            <person name="Lipzen A."/>
            <person name="Lutzoni F."/>
            <person name="Magnuson J."/>
            <person name="Mondo S."/>
            <person name="Nolan M."/>
            <person name="Ohm R."/>
            <person name="Pangilinan J."/>
            <person name="Park H.-J."/>
            <person name="Ramirez L."/>
            <person name="Alfaro M."/>
            <person name="Sun H."/>
            <person name="Tritt A."/>
            <person name="Yoshinaga Y."/>
            <person name="Zwiers L.-H."/>
            <person name="Turgeon B.G."/>
            <person name="Goodwin S.B."/>
            <person name="Spatafora J.W."/>
            <person name="Crous P.W."/>
            <person name="Grigoriev I.V."/>
        </authorList>
    </citation>
    <scope>NUCLEOTIDE SEQUENCE</scope>
    <source>
        <strain evidence="2">CBS 342.82</strain>
    </source>
</reference>
<gene>
    <name evidence="2" type="ORF">K489DRAFT_413369</name>
</gene>
<evidence type="ECO:0000313" key="2">
    <source>
        <dbReference type="RefSeq" id="XP_033455959.1"/>
    </source>
</evidence>
<dbReference type="Proteomes" id="UP000504637">
    <property type="component" value="Unplaced"/>
</dbReference>
<name>A0A6J3LTE7_9PEZI</name>
<proteinExistence type="predicted"/>
<evidence type="ECO:0000313" key="1">
    <source>
        <dbReference type="Proteomes" id="UP000504637"/>
    </source>
</evidence>
<reference evidence="2" key="3">
    <citation type="submission" date="2025-08" db="UniProtKB">
        <authorList>
            <consortium name="RefSeq"/>
        </authorList>
    </citation>
    <scope>IDENTIFICATION</scope>
    <source>
        <strain evidence="2">CBS 342.82</strain>
    </source>
</reference>
<reference evidence="2" key="2">
    <citation type="submission" date="2020-04" db="EMBL/GenBank/DDBJ databases">
        <authorList>
            <consortium name="NCBI Genome Project"/>
        </authorList>
    </citation>
    <scope>NUCLEOTIDE SEQUENCE</scope>
    <source>
        <strain evidence="2">CBS 342.82</strain>
    </source>
</reference>
<dbReference type="GeneID" id="54365829"/>
<accession>A0A6J3LTE7</accession>
<organism evidence="2">
    <name type="scientific">Dissoconium aciculare CBS 342.82</name>
    <dbReference type="NCBI Taxonomy" id="1314786"/>
    <lineage>
        <taxon>Eukaryota</taxon>
        <taxon>Fungi</taxon>
        <taxon>Dikarya</taxon>
        <taxon>Ascomycota</taxon>
        <taxon>Pezizomycotina</taxon>
        <taxon>Dothideomycetes</taxon>
        <taxon>Dothideomycetidae</taxon>
        <taxon>Mycosphaerellales</taxon>
        <taxon>Dissoconiaceae</taxon>
        <taxon>Dissoconium</taxon>
    </lineage>
</organism>